<dbReference type="SUPFAM" id="SSF52540">
    <property type="entry name" value="P-loop containing nucleoside triphosphate hydrolases"/>
    <property type="match status" value="1"/>
</dbReference>
<dbReference type="AlphaFoldDB" id="A0A7W8UYZ5"/>
<feature type="domain" description="CobW C-terminal" evidence="8">
    <location>
        <begin position="273"/>
        <end position="367"/>
    </location>
</feature>
<evidence type="ECO:0000256" key="5">
    <source>
        <dbReference type="ARBA" id="ARBA00045658"/>
    </source>
</evidence>
<reference evidence="9 10" key="1">
    <citation type="submission" date="2020-08" db="EMBL/GenBank/DDBJ databases">
        <title>Genomic Encyclopedia of Type Strains, Phase IV (KMG-V): Genome sequencing to study the core and pangenomes of soil and plant-associated prokaryotes.</title>
        <authorList>
            <person name="Whitman W."/>
        </authorList>
    </citation>
    <scope>NUCLEOTIDE SEQUENCE [LARGE SCALE GENOMIC DNA]</scope>
    <source>
        <strain evidence="9 10">JPY158</strain>
    </source>
</reference>
<evidence type="ECO:0000256" key="7">
    <source>
        <dbReference type="SAM" id="MobiDB-lite"/>
    </source>
</evidence>
<dbReference type="Pfam" id="PF02492">
    <property type="entry name" value="cobW"/>
    <property type="match status" value="1"/>
</dbReference>
<dbReference type="Gene3D" id="3.30.1220.10">
    <property type="entry name" value="CobW-like, C-terminal domain"/>
    <property type="match status" value="1"/>
</dbReference>
<dbReference type="InterPro" id="IPR051316">
    <property type="entry name" value="Zinc-reg_GTPase_activator"/>
</dbReference>
<feature type="region of interest" description="Disordered" evidence="7">
    <location>
        <begin position="220"/>
        <end position="244"/>
    </location>
</feature>
<keyword evidence="1" id="KW-0547">Nucleotide-binding</keyword>
<comment type="similarity">
    <text evidence="4">Belongs to the SIMIBI class G3E GTPase family. ZNG1 subfamily.</text>
</comment>
<evidence type="ECO:0000313" key="10">
    <source>
        <dbReference type="Proteomes" id="UP000592780"/>
    </source>
</evidence>
<evidence type="ECO:0000256" key="6">
    <source>
        <dbReference type="ARBA" id="ARBA00049117"/>
    </source>
</evidence>
<comment type="function">
    <text evidence="5">Zinc chaperone that directly transfers zinc cofactor to target proteins, thereby activating them. Zinc is transferred from the CXCC motif in the GTPase domain to the zinc binding site in target proteins in a process requiring GTP hydrolysis.</text>
</comment>
<comment type="caution">
    <text evidence="9">The sequence shown here is derived from an EMBL/GenBank/DDBJ whole genome shotgun (WGS) entry which is preliminary data.</text>
</comment>
<dbReference type="PANTHER" id="PTHR13748">
    <property type="entry name" value="COBW-RELATED"/>
    <property type="match status" value="1"/>
</dbReference>
<name>A0A7W8UYZ5_PARAM</name>
<evidence type="ECO:0000256" key="4">
    <source>
        <dbReference type="ARBA" id="ARBA00034320"/>
    </source>
</evidence>
<dbReference type="SUPFAM" id="SSF90002">
    <property type="entry name" value="Hypothetical protein YjiA, C-terminal domain"/>
    <property type="match status" value="1"/>
</dbReference>
<evidence type="ECO:0000256" key="2">
    <source>
        <dbReference type="ARBA" id="ARBA00022801"/>
    </source>
</evidence>
<protein>
    <submittedName>
        <fullName evidence="9">G3E family GTPase</fullName>
    </submittedName>
</protein>
<dbReference type="SMART" id="SM00833">
    <property type="entry name" value="CobW_C"/>
    <property type="match status" value="1"/>
</dbReference>
<dbReference type="GO" id="GO:0016787">
    <property type="term" value="F:hydrolase activity"/>
    <property type="evidence" value="ECO:0007669"/>
    <property type="project" value="UniProtKB-KW"/>
</dbReference>
<dbReference type="InterPro" id="IPR027417">
    <property type="entry name" value="P-loop_NTPase"/>
</dbReference>
<evidence type="ECO:0000256" key="3">
    <source>
        <dbReference type="ARBA" id="ARBA00023186"/>
    </source>
</evidence>
<sequence length="368" mass="41505">MIPVTILTGFLGSGKTTLLKRILNEKHGMKIAVIENEFGEENIDNEILVQDTTEQIIQMSNGCICCTIRGDLSRVLNDLAAKKQAGEVDFDRVVIETTGLANPGPVAQTFFMDDQIASDFLLDAIITLVDAKHADRQLDEHEVVQRQVGFADRLFITKADLVDERHVGDLRHRLLHMNPKAAIRVVNFGEADIKEIFDLRGFNLNSKLEIDPDFLAEDEHAHSHAHAHDEHGHAHGDHDHDHDHANCDHDHGHCDHEGHDHGHHHHAHHDDKIKSFVYRSDRPFDPNKLEDFLGGILQIYGEHLLRYKGVLYMKGVDRKVVFQGVHQMMGSDLAAKWQPAEKKTNKMVFIGIELPRDLITDGLDACLA</sequence>
<dbReference type="GO" id="GO:0005737">
    <property type="term" value="C:cytoplasm"/>
    <property type="evidence" value="ECO:0007669"/>
    <property type="project" value="TreeGrafter"/>
</dbReference>
<keyword evidence="10" id="KW-1185">Reference proteome</keyword>
<dbReference type="RefSeq" id="WP_184132183.1">
    <property type="nucleotide sequence ID" value="NZ_JACHDD010000009.1"/>
</dbReference>
<dbReference type="InterPro" id="IPR036627">
    <property type="entry name" value="CobW-likC_sf"/>
</dbReference>
<proteinExistence type="inferred from homology"/>
<dbReference type="Pfam" id="PF07683">
    <property type="entry name" value="CobW_C"/>
    <property type="match status" value="1"/>
</dbReference>
<dbReference type="Proteomes" id="UP000592780">
    <property type="component" value="Unassembled WGS sequence"/>
</dbReference>
<evidence type="ECO:0000256" key="1">
    <source>
        <dbReference type="ARBA" id="ARBA00022741"/>
    </source>
</evidence>
<dbReference type="GO" id="GO:0000166">
    <property type="term" value="F:nucleotide binding"/>
    <property type="evidence" value="ECO:0007669"/>
    <property type="project" value="UniProtKB-KW"/>
</dbReference>
<dbReference type="CDD" id="cd03112">
    <property type="entry name" value="CobW-like"/>
    <property type="match status" value="1"/>
</dbReference>
<dbReference type="EMBL" id="JACHDD010000009">
    <property type="protein sequence ID" value="MBB5427553.1"/>
    <property type="molecule type" value="Genomic_DNA"/>
</dbReference>
<dbReference type="InterPro" id="IPR011629">
    <property type="entry name" value="CobW-like_C"/>
</dbReference>
<dbReference type="PANTHER" id="PTHR13748:SF62">
    <property type="entry name" value="COBW DOMAIN-CONTAINING PROTEIN"/>
    <property type="match status" value="1"/>
</dbReference>
<keyword evidence="3" id="KW-0143">Chaperone</keyword>
<evidence type="ECO:0000259" key="8">
    <source>
        <dbReference type="SMART" id="SM00833"/>
    </source>
</evidence>
<dbReference type="Gene3D" id="3.40.50.300">
    <property type="entry name" value="P-loop containing nucleotide triphosphate hydrolases"/>
    <property type="match status" value="1"/>
</dbReference>
<gene>
    <name evidence="9" type="ORF">HDG40_005732</name>
</gene>
<comment type="catalytic activity">
    <reaction evidence="6">
        <text>GTP + H2O = GDP + phosphate + H(+)</text>
        <dbReference type="Rhea" id="RHEA:19669"/>
        <dbReference type="ChEBI" id="CHEBI:15377"/>
        <dbReference type="ChEBI" id="CHEBI:15378"/>
        <dbReference type="ChEBI" id="CHEBI:37565"/>
        <dbReference type="ChEBI" id="CHEBI:43474"/>
        <dbReference type="ChEBI" id="CHEBI:58189"/>
    </reaction>
    <physiologicalReaction direction="left-to-right" evidence="6">
        <dbReference type="Rhea" id="RHEA:19670"/>
    </physiologicalReaction>
</comment>
<organism evidence="9 10">
    <name type="scientific">Paraburkholderia atlantica</name>
    <dbReference type="NCBI Taxonomy" id="2654982"/>
    <lineage>
        <taxon>Bacteria</taxon>
        <taxon>Pseudomonadati</taxon>
        <taxon>Pseudomonadota</taxon>
        <taxon>Betaproteobacteria</taxon>
        <taxon>Burkholderiales</taxon>
        <taxon>Burkholderiaceae</taxon>
        <taxon>Paraburkholderia</taxon>
    </lineage>
</organism>
<accession>A0A7W8UYZ5</accession>
<dbReference type="InterPro" id="IPR003495">
    <property type="entry name" value="CobW/HypB/UreG_nucleotide-bd"/>
</dbReference>
<evidence type="ECO:0000313" key="9">
    <source>
        <dbReference type="EMBL" id="MBB5427553.1"/>
    </source>
</evidence>
<keyword evidence="2" id="KW-0378">Hydrolase</keyword>